<dbReference type="RefSeq" id="WP_044441567.1">
    <property type="nucleotide sequence ID" value="NZ_JYFC01000004.1"/>
</dbReference>
<feature type="transmembrane region" description="Helical" evidence="2">
    <location>
        <begin position="79"/>
        <end position="104"/>
    </location>
</feature>
<organism evidence="3 4">
    <name type="scientific">Agreia bicolorata</name>
    <dbReference type="NCBI Taxonomy" id="110935"/>
    <lineage>
        <taxon>Bacteria</taxon>
        <taxon>Bacillati</taxon>
        <taxon>Actinomycetota</taxon>
        <taxon>Actinomycetes</taxon>
        <taxon>Micrococcales</taxon>
        <taxon>Microbacteriaceae</taxon>
        <taxon>Agreia</taxon>
    </lineage>
</organism>
<feature type="compositionally biased region" description="Basic and acidic residues" evidence="1">
    <location>
        <begin position="35"/>
        <end position="47"/>
    </location>
</feature>
<keyword evidence="2" id="KW-1133">Transmembrane helix</keyword>
<keyword evidence="4" id="KW-1185">Reference proteome</keyword>
<evidence type="ECO:0000256" key="1">
    <source>
        <dbReference type="SAM" id="MobiDB-lite"/>
    </source>
</evidence>
<feature type="transmembrane region" description="Helical" evidence="2">
    <location>
        <begin position="110"/>
        <end position="132"/>
    </location>
</feature>
<feature type="region of interest" description="Disordered" evidence="1">
    <location>
        <begin position="1"/>
        <end position="48"/>
    </location>
</feature>
<dbReference type="Proteomes" id="UP000032503">
    <property type="component" value="Unassembled WGS sequence"/>
</dbReference>
<comment type="caution">
    <text evidence="3">The sequence shown here is derived from an EMBL/GenBank/DDBJ whole genome shotgun (WGS) entry which is preliminary data.</text>
</comment>
<evidence type="ECO:0000313" key="4">
    <source>
        <dbReference type="Proteomes" id="UP000032503"/>
    </source>
</evidence>
<keyword evidence="2" id="KW-0472">Membrane</keyword>
<evidence type="ECO:0000256" key="2">
    <source>
        <dbReference type="SAM" id="Phobius"/>
    </source>
</evidence>
<proteinExistence type="predicted"/>
<accession>A0ABR5CEK0</accession>
<feature type="transmembrane region" description="Helical" evidence="2">
    <location>
        <begin position="152"/>
        <end position="172"/>
    </location>
</feature>
<reference evidence="3 4" key="1">
    <citation type="journal article" date="2001" name="Int. J. Syst. Evol. Microbiol.">
        <title>Agreia bicolorata gen. nov., sp. nov., to accommodate actinobacteria isolated from narrow reed grass infected by the nematode Heteroanguina graminophila.</title>
        <authorList>
            <person name="Evtushenko L.I."/>
            <person name="Dorofeeva L.V."/>
            <person name="Dobrovolskaya T.G."/>
            <person name="Streshinskaya G.M."/>
            <person name="Subbotin S.A."/>
            <person name="Tiedje J.M."/>
        </authorList>
    </citation>
    <scope>NUCLEOTIDE SEQUENCE [LARGE SCALE GENOMIC DNA]</scope>
    <source>
        <strain evidence="3 4">VKM Ac-1804</strain>
    </source>
</reference>
<protein>
    <submittedName>
        <fullName evidence="3">Uncharacterized protein</fullName>
    </submittedName>
</protein>
<feature type="transmembrane region" description="Helical" evidence="2">
    <location>
        <begin position="178"/>
        <end position="197"/>
    </location>
</feature>
<name>A0ABR5CEK0_9MICO</name>
<gene>
    <name evidence="3" type="ORF">TZ00_10310</name>
</gene>
<evidence type="ECO:0000313" key="3">
    <source>
        <dbReference type="EMBL" id="KJC63981.1"/>
    </source>
</evidence>
<sequence>MATVYDDTPPPTAAWGSASEGSASGGSSRQGSGSRAEDAPPVNDKRSRPTIRAAAARAVGTAKAVAPPVARGAVQLGALAVQVIATAATLSVAGSILLLAGGYADNGVGSLLLCLVAAVFAAILTTSFVVLLGLPLRVARRARLWWIRNGELALVGAAIGAGLLVASAVLGGEGAPNGWLLVPGWLLFAFSLAHTWWPDRWRPERLRTKKPEPRVRVVGHERGDRRRRARVSFDEFLASSGRAFRGERD</sequence>
<dbReference type="EMBL" id="JYFC01000004">
    <property type="protein sequence ID" value="KJC63981.1"/>
    <property type="molecule type" value="Genomic_DNA"/>
</dbReference>
<keyword evidence="2" id="KW-0812">Transmembrane</keyword>
<feature type="compositionally biased region" description="Low complexity" evidence="1">
    <location>
        <begin position="13"/>
        <end position="34"/>
    </location>
</feature>